<feature type="transmembrane region" description="Helical" evidence="1">
    <location>
        <begin position="36"/>
        <end position="54"/>
    </location>
</feature>
<dbReference type="Proteomes" id="UP000006072">
    <property type="component" value="Unassembled WGS sequence"/>
</dbReference>
<keyword evidence="4" id="KW-1185">Reference proteome</keyword>
<accession>K0VHU1</accession>
<dbReference type="AlphaFoldDB" id="K0VHU1"/>
<keyword evidence="1" id="KW-0812">Transmembrane</keyword>
<name>K0VHU1_MYCVA</name>
<feature type="signal peptide" evidence="2">
    <location>
        <begin position="1"/>
        <end position="23"/>
    </location>
</feature>
<sequence>MSRAPARLRGAAAGLLTAALTLAAHSVGGGVVPAGASTVQLALIATIVGALASAMPRADGVPVLMSVLGAGQLAGHAALAAQHHTHAAPPAWAMLSAHTLAVGIGAVLIVAGARLCRALSAVVRVVGARTLPTPAAPGNVAARFVEHPMRSALLLACSKSHRGPPVALPR</sequence>
<feature type="chain" id="PRO_5038572803" description="MFS transporter" evidence="2">
    <location>
        <begin position="24"/>
        <end position="170"/>
    </location>
</feature>
<dbReference type="HOGENOM" id="CLU_110254_2_0_11"/>
<keyword evidence="1" id="KW-1133">Transmembrane helix</keyword>
<reference evidence="3 4" key="1">
    <citation type="journal article" date="2012" name="J. Bacteriol.">
        <title>Complete Genome Sequence of Mycobacterium vaccae Type Strain ATCC 25954.</title>
        <authorList>
            <person name="Ho Y.S."/>
            <person name="Adroub S.A."/>
            <person name="Abadi M."/>
            <person name="Al Alwan B."/>
            <person name="Alkhateeb R."/>
            <person name="Gao G."/>
            <person name="Ragab A."/>
            <person name="Ali S."/>
            <person name="van Soolingen D."/>
            <person name="Bitter W."/>
            <person name="Pain A."/>
            <person name="Abdallah A.M."/>
        </authorList>
    </citation>
    <scope>NUCLEOTIDE SEQUENCE [LARGE SCALE GENOMIC DNA]</scope>
    <source>
        <strain evidence="3 4">ATCC 25954</strain>
    </source>
</reference>
<evidence type="ECO:0000256" key="1">
    <source>
        <dbReference type="SAM" id="Phobius"/>
    </source>
</evidence>
<feature type="transmembrane region" description="Helical" evidence="1">
    <location>
        <begin position="91"/>
        <end position="111"/>
    </location>
</feature>
<keyword evidence="2" id="KW-0732">Signal</keyword>
<proteinExistence type="predicted"/>
<dbReference type="eggNOG" id="ENOG5033FP8">
    <property type="taxonomic scope" value="Bacteria"/>
</dbReference>
<protein>
    <recommendedName>
        <fullName evidence="5">MFS transporter</fullName>
    </recommendedName>
</protein>
<dbReference type="RefSeq" id="WP_003931325.1">
    <property type="nucleotide sequence ID" value="NZ_JH814693.1"/>
</dbReference>
<evidence type="ECO:0000256" key="2">
    <source>
        <dbReference type="SAM" id="SignalP"/>
    </source>
</evidence>
<evidence type="ECO:0008006" key="5">
    <source>
        <dbReference type="Google" id="ProtNLM"/>
    </source>
</evidence>
<evidence type="ECO:0000313" key="4">
    <source>
        <dbReference type="Proteomes" id="UP000006072"/>
    </source>
</evidence>
<comment type="caution">
    <text evidence="3">The sequence shown here is derived from an EMBL/GenBank/DDBJ whole genome shotgun (WGS) entry which is preliminary data.</text>
</comment>
<organism evidence="3 4">
    <name type="scientific">Mycolicibacterium vaccae ATCC 25954</name>
    <dbReference type="NCBI Taxonomy" id="1194972"/>
    <lineage>
        <taxon>Bacteria</taxon>
        <taxon>Bacillati</taxon>
        <taxon>Actinomycetota</taxon>
        <taxon>Actinomycetes</taxon>
        <taxon>Mycobacteriales</taxon>
        <taxon>Mycobacteriaceae</taxon>
        <taxon>Mycolicibacterium</taxon>
    </lineage>
</organism>
<evidence type="ECO:0000313" key="3">
    <source>
        <dbReference type="EMBL" id="EJZ10694.1"/>
    </source>
</evidence>
<dbReference type="EMBL" id="ALQA01000013">
    <property type="protein sequence ID" value="EJZ10694.1"/>
    <property type="molecule type" value="Genomic_DNA"/>
</dbReference>
<feature type="transmembrane region" description="Helical" evidence="1">
    <location>
        <begin position="61"/>
        <end position="79"/>
    </location>
</feature>
<keyword evidence="1" id="KW-0472">Membrane</keyword>
<gene>
    <name evidence="3" type="ORF">MVAC_08244</name>
</gene>
<dbReference type="PATRIC" id="fig|1194972.3.peg.1659"/>